<gene>
    <name evidence="8" type="ORF">HMPREF0291_10093</name>
</gene>
<dbReference type="GO" id="GO:0003677">
    <property type="term" value="F:DNA binding"/>
    <property type="evidence" value="ECO:0007669"/>
    <property type="project" value="UniProtKB-KW"/>
</dbReference>
<dbReference type="HOGENOM" id="CLU_047691_3_0_11"/>
<protein>
    <submittedName>
        <fullName evidence="8">Sigma-70 region 2</fullName>
    </submittedName>
</protein>
<keyword evidence="4" id="KW-0238">DNA-binding</keyword>
<dbReference type="GO" id="GO:0006352">
    <property type="term" value="P:DNA-templated transcription initiation"/>
    <property type="evidence" value="ECO:0007669"/>
    <property type="project" value="InterPro"/>
</dbReference>
<keyword evidence="2" id="KW-0805">Transcription regulation</keyword>
<dbReference type="InterPro" id="IPR036388">
    <property type="entry name" value="WH-like_DNA-bd_sf"/>
</dbReference>
<dbReference type="InterPro" id="IPR013325">
    <property type="entry name" value="RNA_pol_sigma_r2"/>
</dbReference>
<feature type="domain" description="RNA polymerase sigma-70 region 2" evidence="6">
    <location>
        <begin position="21"/>
        <end position="87"/>
    </location>
</feature>
<evidence type="ECO:0000256" key="5">
    <source>
        <dbReference type="ARBA" id="ARBA00023163"/>
    </source>
</evidence>
<evidence type="ECO:0000256" key="3">
    <source>
        <dbReference type="ARBA" id="ARBA00023082"/>
    </source>
</evidence>
<evidence type="ECO:0000259" key="7">
    <source>
        <dbReference type="Pfam" id="PF08281"/>
    </source>
</evidence>
<dbReference type="InterPro" id="IPR039425">
    <property type="entry name" value="RNA_pol_sigma-70-like"/>
</dbReference>
<proteinExistence type="inferred from homology"/>
<accession>D7WAF4</accession>
<comment type="caution">
    <text evidence="8">The sequence shown here is derived from an EMBL/GenBank/DDBJ whole genome shotgun (WGS) entry which is preliminary data.</text>
</comment>
<dbReference type="NCBIfam" id="TIGR02937">
    <property type="entry name" value="sigma70-ECF"/>
    <property type="match status" value="1"/>
</dbReference>
<reference evidence="8" key="1">
    <citation type="submission" date="2010-06" db="EMBL/GenBank/DDBJ databases">
        <authorList>
            <person name="Muzny D."/>
            <person name="Qin X."/>
            <person name="Buhay C."/>
            <person name="Dugan-Rocha S."/>
            <person name="Ding Y."/>
            <person name="Chen G."/>
            <person name="Hawes A."/>
            <person name="Holder M."/>
            <person name="Jhangiani S."/>
            <person name="Johnson A."/>
            <person name="Khan Z."/>
            <person name="Li Z."/>
            <person name="Liu W."/>
            <person name="Liu X."/>
            <person name="Perez L."/>
            <person name="Shen H."/>
            <person name="Wang Q."/>
            <person name="Watt J."/>
            <person name="Xi L."/>
            <person name="Xin Y."/>
            <person name="Zhou J."/>
            <person name="Deng J."/>
            <person name="Jiang H."/>
            <person name="Liu Y."/>
            <person name="Qu J."/>
            <person name="Song X.-Z."/>
            <person name="Zhang L."/>
            <person name="Villasana D."/>
            <person name="Johnson A."/>
            <person name="Liu J."/>
            <person name="Liyanage D."/>
            <person name="Lorensuhewa L."/>
            <person name="Robinson T."/>
            <person name="Song A."/>
            <person name="Song B.-B."/>
            <person name="Dinh H."/>
            <person name="Thornton R."/>
            <person name="Coyle M."/>
            <person name="Francisco L."/>
            <person name="Jackson L."/>
            <person name="Javaid M."/>
            <person name="Korchina V."/>
            <person name="Kovar C."/>
            <person name="Mata R."/>
            <person name="Mathew T."/>
            <person name="Ngo R."/>
            <person name="Nguyen L."/>
            <person name="Nguyen N."/>
            <person name="Okwuonu G."/>
            <person name="Ongeri F."/>
            <person name="Pham C."/>
            <person name="Simmons D."/>
            <person name="Wilczek-Boney K."/>
            <person name="Hale W."/>
            <person name="Jakkamsetti A."/>
            <person name="Pham P."/>
            <person name="Ruth R."/>
            <person name="San Lucas F."/>
            <person name="Warren J."/>
            <person name="Zhang J."/>
            <person name="Zhao Z."/>
            <person name="Zhou C."/>
            <person name="Zhu D."/>
            <person name="Lee S."/>
            <person name="Bess C."/>
            <person name="Blankenburg K."/>
            <person name="Forbes L."/>
            <person name="Fu Q."/>
            <person name="Gubbala S."/>
            <person name="Hirani K."/>
            <person name="Jayaseelan J.C."/>
            <person name="Lara F."/>
            <person name="Munidasa M."/>
            <person name="Palculict T."/>
            <person name="Patil S."/>
            <person name="Pu L.-L."/>
            <person name="Saada N."/>
            <person name="Tang L."/>
            <person name="Weissenberger G."/>
            <person name="Zhu Y."/>
            <person name="Hemphill L."/>
            <person name="Shang Y."/>
            <person name="Youmans B."/>
            <person name="Ayvaz T."/>
            <person name="Ross M."/>
            <person name="Santibanez J."/>
            <person name="Aqrawi P."/>
            <person name="Gross S."/>
            <person name="Joshi V."/>
            <person name="Fowler G."/>
            <person name="Nazareth L."/>
            <person name="Reid J."/>
            <person name="Worley K."/>
            <person name="Petrosino J."/>
            <person name="Highlander S."/>
            <person name="Gibbs R."/>
        </authorList>
    </citation>
    <scope>NUCLEOTIDE SEQUENCE [LARGE SCALE GENOMIC DNA]</scope>
    <source>
        <strain evidence="8">ATCC 33030</strain>
    </source>
</reference>
<dbReference type="PANTHER" id="PTHR43133">
    <property type="entry name" value="RNA POLYMERASE ECF-TYPE SIGMA FACTO"/>
    <property type="match status" value="1"/>
</dbReference>
<dbReference type="Pfam" id="PF08281">
    <property type="entry name" value="Sigma70_r4_2"/>
    <property type="match status" value="1"/>
</dbReference>
<evidence type="ECO:0000259" key="6">
    <source>
        <dbReference type="Pfam" id="PF04542"/>
    </source>
</evidence>
<dbReference type="EMBL" id="ACLJ02000001">
    <property type="protein sequence ID" value="EFK54835.1"/>
    <property type="molecule type" value="Genomic_DNA"/>
</dbReference>
<dbReference type="InterPro" id="IPR014284">
    <property type="entry name" value="RNA_pol_sigma-70_dom"/>
</dbReference>
<comment type="similarity">
    <text evidence="1">Belongs to the sigma-70 factor family. ECF subfamily.</text>
</comment>
<dbReference type="PANTHER" id="PTHR43133:SF8">
    <property type="entry name" value="RNA POLYMERASE SIGMA FACTOR HI_1459-RELATED"/>
    <property type="match status" value="1"/>
</dbReference>
<dbReference type="SUPFAM" id="SSF88946">
    <property type="entry name" value="Sigma2 domain of RNA polymerase sigma factors"/>
    <property type="match status" value="1"/>
</dbReference>
<dbReference type="SUPFAM" id="SSF88659">
    <property type="entry name" value="Sigma3 and sigma4 domains of RNA polymerase sigma factors"/>
    <property type="match status" value="1"/>
</dbReference>
<dbReference type="OrthoDB" id="5244716at2"/>
<dbReference type="eggNOG" id="COG1595">
    <property type="taxonomic scope" value="Bacteria"/>
</dbReference>
<evidence type="ECO:0000256" key="1">
    <source>
        <dbReference type="ARBA" id="ARBA00010641"/>
    </source>
</evidence>
<evidence type="ECO:0000313" key="8">
    <source>
        <dbReference type="EMBL" id="EFK54835.1"/>
    </source>
</evidence>
<dbReference type="InterPro" id="IPR007627">
    <property type="entry name" value="RNA_pol_sigma70_r2"/>
</dbReference>
<keyword evidence="3" id="KW-0731">Sigma factor</keyword>
<evidence type="ECO:0000256" key="4">
    <source>
        <dbReference type="ARBA" id="ARBA00023125"/>
    </source>
</evidence>
<dbReference type="Gene3D" id="1.10.10.10">
    <property type="entry name" value="Winged helix-like DNA-binding domain superfamily/Winged helix DNA-binding domain"/>
    <property type="match status" value="1"/>
</dbReference>
<keyword evidence="5" id="KW-0804">Transcription</keyword>
<dbReference type="Proteomes" id="UP000004208">
    <property type="component" value="Unassembled WGS sequence"/>
</dbReference>
<dbReference type="Gene3D" id="1.10.1740.10">
    <property type="match status" value="1"/>
</dbReference>
<evidence type="ECO:0000256" key="2">
    <source>
        <dbReference type="ARBA" id="ARBA00023015"/>
    </source>
</evidence>
<dbReference type="STRING" id="585529.HMPREF0291_10093"/>
<evidence type="ECO:0000313" key="9">
    <source>
        <dbReference type="Proteomes" id="UP000004208"/>
    </source>
</evidence>
<organism evidence="8 9">
    <name type="scientific">Corynebacterium genitalium ATCC 33030</name>
    <dbReference type="NCBI Taxonomy" id="585529"/>
    <lineage>
        <taxon>Bacteria</taxon>
        <taxon>Bacillati</taxon>
        <taxon>Actinomycetota</taxon>
        <taxon>Actinomycetes</taxon>
        <taxon>Mycobacteriales</taxon>
        <taxon>Corynebacteriaceae</taxon>
        <taxon>Corynebacterium</taxon>
    </lineage>
</organism>
<name>D7WAF4_9CORY</name>
<dbReference type="Pfam" id="PF04542">
    <property type="entry name" value="Sigma70_r2"/>
    <property type="match status" value="1"/>
</dbReference>
<feature type="domain" description="RNA polymerase sigma factor 70 region 4 type 2" evidence="7">
    <location>
        <begin position="123"/>
        <end position="174"/>
    </location>
</feature>
<dbReference type="GO" id="GO:0016987">
    <property type="term" value="F:sigma factor activity"/>
    <property type="evidence" value="ECO:0007669"/>
    <property type="project" value="UniProtKB-KW"/>
</dbReference>
<dbReference type="InterPro" id="IPR013249">
    <property type="entry name" value="RNA_pol_sigma70_r4_t2"/>
</dbReference>
<keyword evidence="9" id="KW-1185">Reference proteome</keyword>
<sequence length="182" mass="19944">MHESQLIANAKAGDQSAFAELVKQHEVKLFNVCLRITANHHDAEDAFAAAMYLGWKNLEKFRGKSGFGTWMYRIASNASLEIVRKRRPEVSIDSPLGDNDDAGPLEIEDVAAEFEESIADNDSLTKALAAIPDQSREALVLAEVAGFTLAEIAEHQDSSLSATKVRVHRARKSLRELLAANA</sequence>
<dbReference type="InterPro" id="IPR013324">
    <property type="entry name" value="RNA_pol_sigma_r3/r4-like"/>
</dbReference>
<dbReference type="RefSeq" id="WP_005286250.1">
    <property type="nucleotide sequence ID" value="NZ_CM000961.1"/>
</dbReference>
<dbReference type="AlphaFoldDB" id="D7WAF4"/>
<dbReference type="CDD" id="cd06171">
    <property type="entry name" value="Sigma70_r4"/>
    <property type="match status" value="1"/>
</dbReference>